<name>A0A1M6UB14_9ACTN</name>
<dbReference type="InterPro" id="IPR036388">
    <property type="entry name" value="WH-like_DNA-bd_sf"/>
</dbReference>
<dbReference type="GO" id="GO:0003700">
    <property type="term" value="F:DNA-binding transcription factor activity"/>
    <property type="evidence" value="ECO:0007669"/>
    <property type="project" value="TreeGrafter"/>
</dbReference>
<feature type="region of interest" description="Disordered" evidence="4">
    <location>
        <begin position="213"/>
        <end position="247"/>
    </location>
</feature>
<keyword evidence="8" id="KW-1185">Reference proteome</keyword>
<evidence type="ECO:0000313" key="8">
    <source>
        <dbReference type="Proteomes" id="UP000184452"/>
    </source>
</evidence>
<dbReference type="InterPro" id="IPR014757">
    <property type="entry name" value="Tscrpt_reg_IclR_C"/>
</dbReference>
<organism evidence="7 8">
    <name type="scientific">Nocardiopsis flavescens</name>
    <dbReference type="NCBI Taxonomy" id="758803"/>
    <lineage>
        <taxon>Bacteria</taxon>
        <taxon>Bacillati</taxon>
        <taxon>Actinomycetota</taxon>
        <taxon>Actinomycetes</taxon>
        <taxon>Streptosporangiales</taxon>
        <taxon>Nocardiopsidaceae</taxon>
        <taxon>Nocardiopsis</taxon>
    </lineage>
</organism>
<dbReference type="SUPFAM" id="SSF55781">
    <property type="entry name" value="GAF domain-like"/>
    <property type="match status" value="1"/>
</dbReference>
<evidence type="ECO:0000256" key="1">
    <source>
        <dbReference type="ARBA" id="ARBA00023015"/>
    </source>
</evidence>
<dbReference type="PROSITE" id="PS51078">
    <property type="entry name" value="ICLR_ED"/>
    <property type="match status" value="1"/>
</dbReference>
<keyword evidence="3" id="KW-0804">Transcription</keyword>
<evidence type="ECO:0000256" key="2">
    <source>
        <dbReference type="ARBA" id="ARBA00023125"/>
    </source>
</evidence>
<proteinExistence type="predicted"/>
<dbReference type="AlphaFoldDB" id="A0A1M6UB14"/>
<evidence type="ECO:0000259" key="6">
    <source>
        <dbReference type="PROSITE" id="PS51078"/>
    </source>
</evidence>
<dbReference type="InterPro" id="IPR050707">
    <property type="entry name" value="HTH_MetabolicPath_Reg"/>
</dbReference>
<feature type="compositionally biased region" description="Basic and acidic residues" evidence="4">
    <location>
        <begin position="236"/>
        <end position="247"/>
    </location>
</feature>
<feature type="compositionally biased region" description="Acidic residues" evidence="4">
    <location>
        <begin position="219"/>
        <end position="229"/>
    </location>
</feature>
<dbReference type="RefSeq" id="WP_073383592.1">
    <property type="nucleotide sequence ID" value="NZ_FQZK01000027.1"/>
</dbReference>
<dbReference type="SMART" id="SM00346">
    <property type="entry name" value="HTH_ICLR"/>
    <property type="match status" value="1"/>
</dbReference>
<dbReference type="PROSITE" id="PS51077">
    <property type="entry name" value="HTH_ICLR"/>
    <property type="match status" value="1"/>
</dbReference>
<dbReference type="GO" id="GO:0003677">
    <property type="term" value="F:DNA binding"/>
    <property type="evidence" value="ECO:0007669"/>
    <property type="project" value="UniProtKB-KW"/>
</dbReference>
<dbReference type="OrthoDB" id="60629at2"/>
<dbReference type="EMBL" id="FQZK01000027">
    <property type="protein sequence ID" value="SHK66363.1"/>
    <property type="molecule type" value="Genomic_DNA"/>
</dbReference>
<dbReference type="InterPro" id="IPR005471">
    <property type="entry name" value="Tscrpt_reg_IclR_N"/>
</dbReference>
<dbReference type="Gene3D" id="1.10.10.10">
    <property type="entry name" value="Winged helix-like DNA-binding domain superfamily/Winged helix DNA-binding domain"/>
    <property type="match status" value="1"/>
</dbReference>
<dbReference type="Pfam" id="PF01614">
    <property type="entry name" value="IclR_C"/>
    <property type="match status" value="1"/>
</dbReference>
<dbReference type="GO" id="GO:0045892">
    <property type="term" value="P:negative regulation of DNA-templated transcription"/>
    <property type="evidence" value="ECO:0007669"/>
    <property type="project" value="TreeGrafter"/>
</dbReference>
<accession>A0A1M6UB14</accession>
<gene>
    <name evidence="7" type="ORF">SAMN05421803_12712</name>
</gene>
<keyword evidence="2" id="KW-0238">DNA-binding</keyword>
<evidence type="ECO:0000256" key="3">
    <source>
        <dbReference type="ARBA" id="ARBA00023163"/>
    </source>
</evidence>
<feature type="domain" description="IclR-ED" evidence="6">
    <location>
        <begin position="66"/>
        <end position="214"/>
    </location>
</feature>
<sequence length="247" mass="25350">MAESTRTVERALELLAVVAERGPVSLTECARDTGLAPSTALRLLRTLESTGFVDRDDDGAFSSGHRLLGIGARALSNDSLITLAQPSLAELARQTGESGYLCVGTADQGVLYIAQAEGNRTIRHVSWVGHRFPQDGSAVGLALRGELPEAGFTAVASVVDPEVMALAAPVRSAAGTVAALSVVGPAFRLDAERVAALGALLTAEAEHVSGLLGAVRETDDTDGTDDDTGDAAGDTADGRTRAREGGS</sequence>
<dbReference type="InterPro" id="IPR029016">
    <property type="entry name" value="GAF-like_dom_sf"/>
</dbReference>
<dbReference type="Gene3D" id="3.30.450.40">
    <property type="match status" value="2"/>
</dbReference>
<dbReference type="PANTHER" id="PTHR30136:SF24">
    <property type="entry name" value="HTH-TYPE TRANSCRIPTIONAL REPRESSOR ALLR"/>
    <property type="match status" value="1"/>
</dbReference>
<dbReference type="Pfam" id="PF09339">
    <property type="entry name" value="HTH_IclR"/>
    <property type="match status" value="1"/>
</dbReference>
<evidence type="ECO:0000313" key="7">
    <source>
        <dbReference type="EMBL" id="SHK66363.1"/>
    </source>
</evidence>
<evidence type="ECO:0000259" key="5">
    <source>
        <dbReference type="PROSITE" id="PS51077"/>
    </source>
</evidence>
<reference evidence="7 8" key="1">
    <citation type="submission" date="2016-11" db="EMBL/GenBank/DDBJ databases">
        <authorList>
            <person name="Jaros S."/>
            <person name="Januszkiewicz K."/>
            <person name="Wedrychowicz H."/>
        </authorList>
    </citation>
    <scope>NUCLEOTIDE SEQUENCE [LARGE SCALE GENOMIC DNA]</scope>
    <source>
        <strain evidence="7 8">CGMCC 4.5723</strain>
    </source>
</reference>
<dbReference type="InterPro" id="IPR036390">
    <property type="entry name" value="WH_DNA-bd_sf"/>
</dbReference>
<dbReference type="SUPFAM" id="SSF46785">
    <property type="entry name" value="Winged helix' DNA-binding domain"/>
    <property type="match status" value="1"/>
</dbReference>
<dbReference type="PANTHER" id="PTHR30136">
    <property type="entry name" value="HELIX-TURN-HELIX TRANSCRIPTIONAL REGULATOR, ICLR FAMILY"/>
    <property type="match status" value="1"/>
</dbReference>
<evidence type="ECO:0000256" key="4">
    <source>
        <dbReference type="SAM" id="MobiDB-lite"/>
    </source>
</evidence>
<dbReference type="Proteomes" id="UP000184452">
    <property type="component" value="Unassembled WGS sequence"/>
</dbReference>
<dbReference type="STRING" id="758803.SAMN05421803_12712"/>
<keyword evidence="1" id="KW-0805">Transcription regulation</keyword>
<protein>
    <submittedName>
        <fullName evidence="7">Urocanate hydratase</fullName>
    </submittedName>
</protein>
<feature type="domain" description="HTH iclR-type" evidence="5">
    <location>
        <begin position="5"/>
        <end position="70"/>
    </location>
</feature>